<dbReference type="PANTHER" id="PTHR30269:SF0">
    <property type="entry name" value="MEMBRANE TRANSPORTER PROTEIN YFCA-RELATED"/>
    <property type="match status" value="1"/>
</dbReference>
<evidence type="ECO:0000256" key="7">
    <source>
        <dbReference type="ARBA" id="ARBA00023136"/>
    </source>
</evidence>
<evidence type="ECO:0000256" key="1">
    <source>
        <dbReference type="ARBA" id="ARBA00004651"/>
    </source>
</evidence>
<dbReference type="OrthoDB" id="3782574at2"/>
<feature type="transmembrane region" description="Helical" evidence="8">
    <location>
        <begin position="6"/>
        <end position="31"/>
    </location>
</feature>
<dbReference type="InterPro" id="IPR002781">
    <property type="entry name" value="TM_pro_TauE-like"/>
</dbReference>
<evidence type="ECO:0000313" key="10">
    <source>
        <dbReference type="Proteomes" id="UP000322634"/>
    </source>
</evidence>
<evidence type="ECO:0000256" key="8">
    <source>
        <dbReference type="RuleBase" id="RU363041"/>
    </source>
</evidence>
<accession>A0A5D0UCR0</accession>
<dbReference type="RefSeq" id="WP_148350630.1">
    <property type="nucleotide sequence ID" value="NZ_JBHSBF010000027.1"/>
</dbReference>
<feature type="transmembrane region" description="Helical" evidence="8">
    <location>
        <begin position="138"/>
        <end position="171"/>
    </location>
</feature>
<proteinExistence type="inferred from homology"/>
<dbReference type="EMBL" id="VSFF01000005">
    <property type="protein sequence ID" value="TYC15492.1"/>
    <property type="molecule type" value="Genomic_DNA"/>
</dbReference>
<keyword evidence="10" id="KW-1185">Reference proteome</keyword>
<keyword evidence="4 8" id="KW-1003">Cell membrane</keyword>
<dbReference type="AlphaFoldDB" id="A0A5D0UCR0"/>
<dbReference type="GO" id="GO:0005886">
    <property type="term" value="C:plasma membrane"/>
    <property type="evidence" value="ECO:0007669"/>
    <property type="project" value="UniProtKB-SubCell"/>
</dbReference>
<evidence type="ECO:0000313" key="9">
    <source>
        <dbReference type="EMBL" id="TYC15492.1"/>
    </source>
</evidence>
<comment type="subcellular location">
    <subcellularLocation>
        <location evidence="1 8">Cell membrane</location>
        <topology evidence="1 8">Multi-pass membrane protein</topology>
    </subcellularLocation>
</comment>
<sequence>MDVLDAAIIFAAGIAAGGINTIVGSGSLITFPTMVALGFPPVVANVSNTIGLVPGSATGAYGYREELKGQRGRLMRLVSASLIGAVIGGLLLLGLPAGAFDVIVIALIVIALVLVVAQPRLQRWMLRRREGEHRPHGGAALWIGVLLTGVYGGYFGAAQGIILIALLGIMLDDDLQRLNAAKNVLAALVNGTAGILFTLMWLFSDTRVDWWAVLMIASGATVGGFLGARVGRRIPPLVLRGVIVVVGLVAIVNLLL</sequence>
<keyword evidence="5 8" id="KW-0812">Transmembrane</keyword>
<keyword evidence="3" id="KW-0813">Transport</keyword>
<feature type="transmembrane region" description="Helical" evidence="8">
    <location>
        <begin position="99"/>
        <end position="117"/>
    </location>
</feature>
<keyword evidence="7 8" id="KW-0472">Membrane</keyword>
<protein>
    <recommendedName>
        <fullName evidence="8">Probable membrane transporter protein</fullName>
    </recommendedName>
</protein>
<feature type="transmembrane region" description="Helical" evidence="8">
    <location>
        <begin position="74"/>
        <end position="93"/>
    </location>
</feature>
<evidence type="ECO:0000256" key="2">
    <source>
        <dbReference type="ARBA" id="ARBA00009142"/>
    </source>
</evidence>
<reference evidence="9 10" key="1">
    <citation type="submission" date="2019-08" db="EMBL/GenBank/DDBJ databases">
        <title>Actinomadura sp. nov. CYP1-5 isolated from mountain soil.</title>
        <authorList>
            <person name="Songsumanus A."/>
            <person name="Kuncharoen N."/>
            <person name="Kudo T."/>
            <person name="Yuki M."/>
            <person name="Igarashi Y."/>
            <person name="Tanasupawat S."/>
        </authorList>
    </citation>
    <scope>NUCLEOTIDE SEQUENCE [LARGE SCALE GENOMIC DNA]</scope>
    <source>
        <strain evidence="9 10">GKU157</strain>
    </source>
</reference>
<keyword evidence="6 8" id="KW-1133">Transmembrane helix</keyword>
<gene>
    <name evidence="9" type="ORF">FXF65_14095</name>
</gene>
<dbReference type="InterPro" id="IPR052017">
    <property type="entry name" value="TSUP"/>
</dbReference>
<feature type="transmembrane region" description="Helical" evidence="8">
    <location>
        <begin position="210"/>
        <end position="231"/>
    </location>
</feature>
<feature type="transmembrane region" description="Helical" evidence="8">
    <location>
        <begin position="237"/>
        <end position="255"/>
    </location>
</feature>
<evidence type="ECO:0000256" key="5">
    <source>
        <dbReference type="ARBA" id="ARBA00022692"/>
    </source>
</evidence>
<comment type="caution">
    <text evidence="9">The sequence shown here is derived from an EMBL/GenBank/DDBJ whole genome shotgun (WGS) entry which is preliminary data.</text>
</comment>
<dbReference type="Proteomes" id="UP000322634">
    <property type="component" value="Unassembled WGS sequence"/>
</dbReference>
<evidence type="ECO:0000256" key="6">
    <source>
        <dbReference type="ARBA" id="ARBA00022989"/>
    </source>
</evidence>
<feature type="transmembrane region" description="Helical" evidence="8">
    <location>
        <begin position="183"/>
        <end position="203"/>
    </location>
</feature>
<dbReference type="PANTHER" id="PTHR30269">
    <property type="entry name" value="TRANSMEMBRANE PROTEIN YFCA"/>
    <property type="match status" value="1"/>
</dbReference>
<dbReference type="Pfam" id="PF01925">
    <property type="entry name" value="TauE"/>
    <property type="match status" value="1"/>
</dbReference>
<evidence type="ECO:0000256" key="3">
    <source>
        <dbReference type="ARBA" id="ARBA00022448"/>
    </source>
</evidence>
<organism evidence="9 10">
    <name type="scientific">Actinomadura syzygii</name>
    <dbReference type="NCBI Taxonomy" id="1427538"/>
    <lineage>
        <taxon>Bacteria</taxon>
        <taxon>Bacillati</taxon>
        <taxon>Actinomycetota</taxon>
        <taxon>Actinomycetes</taxon>
        <taxon>Streptosporangiales</taxon>
        <taxon>Thermomonosporaceae</taxon>
        <taxon>Actinomadura</taxon>
    </lineage>
</organism>
<evidence type="ECO:0000256" key="4">
    <source>
        <dbReference type="ARBA" id="ARBA00022475"/>
    </source>
</evidence>
<name>A0A5D0UCR0_9ACTN</name>
<comment type="similarity">
    <text evidence="2 8">Belongs to the 4-toluene sulfonate uptake permease (TSUP) (TC 2.A.102) family.</text>
</comment>